<dbReference type="EMBL" id="BPWL01000010">
    <property type="protein sequence ID" value="GJJ14967.1"/>
    <property type="molecule type" value="Genomic_DNA"/>
</dbReference>
<organism evidence="4 5">
    <name type="scientific">Clathrus columnatus</name>
    <dbReference type="NCBI Taxonomy" id="1419009"/>
    <lineage>
        <taxon>Eukaryota</taxon>
        <taxon>Fungi</taxon>
        <taxon>Dikarya</taxon>
        <taxon>Basidiomycota</taxon>
        <taxon>Agaricomycotina</taxon>
        <taxon>Agaricomycetes</taxon>
        <taxon>Phallomycetidae</taxon>
        <taxon>Phallales</taxon>
        <taxon>Clathraceae</taxon>
        <taxon>Clathrus</taxon>
    </lineage>
</organism>
<dbReference type="Proteomes" id="UP001050691">
    <property type="component" value="Unassembled WGS sequence"/>
</dbReference>
<keyword evidence="3" id="KW-0560">Oxidoreductase</keyword>
<reference evidence="4" key="1">
    <citation type="submission" date="2021-10" db="EMBL/GenBank/DDBJ databases">
        <title>De novo Genome Assembly of Clathrus columnatus (Basidiomycota, Fungi) Using Illumina and Nanopore Sequence Data.</title>
        <authorList>
            <person name="Ogiso-Tanaka E."/>
            <person name="Itagaki H."/>
            <person name="Hosoya T."/>
            <person name="Hosaka K."/>
        </authorList>
    </citation>
    <scope>NUCLEOTIDE SEQUENCE</scope>
    <source>
        <strain evidence="4">MO-923</strain>
    </source>
</reference>
<evidence type="ECO:0000313" key="5">
    <source>
        <dbReference type="Proteomes" id="UP001050691"/>
    </source>
</evidence>
<dbReference type="GO" id="GO:0016491">
    <property type="term" value="F:oxidoreductase activity"/>
    <property type="evidence" value="ECO:0007669"/>
    <property type="project" value="UniProtKB-KW"/>
</dbReference>
<dbReference type="GO" id="GO:0005737">
    <property type="term" value="C:cytoplasm"/>
    <property type="evidence" value="ECO:0007669"/>
    <property type="project" value="TreeGrafter"/>
</dbReference>
<dbReference type="Gene3D" id="3.40.50.720">
    <property type="entry name" value="NAD(P)-binding Rossmann-like Domain"/>
    <property type="match status" value="1"/>
</dbReference>
<dbReference type="SUPFAM" id="SSF51735">
    <property type="entry name" value="NAD(P)-binding Rossmann-fold domains"/>
    <property type="match status" value="1"/>
</dbReference>
<protein>
    <submittedName>
        <fullName evidence="4">Uncharacterized protein</fullName>
    </submittedName>
</protein>
<dbReference type="InterPro" id="IPR002347">
    <property type="entry name" value="SDR_fam"/>
</dbReference>
<dbReference type="PANTHER" id="PTHR43544:SF7">
    <property type="entry name" value="NADB-LER2"/>
    <property type="match status" value="1"/>
</dbReference>
<accession>A0AAV5AML8</accession>
<comment type="similarity">
    <text evidence="1">Belongs to the short-chain dehydrogenases/reductases (SDR) family.</text>
</comment>
<dbReference type="PANTHER" id="PTHR43544">
    <property type="entry name" value="SHORT-CHAIN DEHYDROGENASE/REDUCTASE"/>
    <property type="match status" value="1"/>
</dbReference>
<gene>
    <name evidence="4" type="ORF">Clacol_009237</name>
</gene>
<sequence length="118" mass="12614">MRLNAGFKVLKGDYPSNIDPEVLSETLAINVIGPAIVFREFVSLLEHSERPVVVNVTSGLGSISSTNSGAPASYSISKAALNMLTIKQAKEKPHFICLAMDPGWVKTGTFTVNLIPPS</sequence>
<evidence type="ECO:0000313" key="4">
    <source>
        <dbReference type="EMBL" id="GJJ14967.1"/>
    </source>
</evidence>
<keyword evidence="5" id="KW-1185">Reference proteome</keyword>
<comment type="caution">
    <text evidence="4">The sequence shown here is derived from an EMBL/GenBank/DDBJ whole genome shotgun (WGS) entry which is preliminary data.</text>
</comment>
<keyword evidence="2" id="KW-0521">NADP</keyword>
<dbReference type="InterPro" id="IPR036291">
    <property type="entry name" value="NAD(P)-bd_dom_sf"/>
</dbReference>
<dbReference type="Pfam" id="PF00106">
    <property type="entry name" value="adh_short"/>
    <property type="match status" value="1"/>
</dbReference>
<name>A0AAV5AML8_9AGAM</name>
<dbReference type="AlphaFoldDB" id="A0AAV5AML8"/>
<proteinExistence type="inferred from homology"/>
<dbReference type="InterPro" id="IPR051468">
    <property type="entry name" value="Fungal_SecMetab_SDRs"/>
</dbReference>
<evidence type="ECO:0000256" key="3">
    <source>
        <dbReference type="ARBA" id="ARBA00023002"/>
    </source>
</evidence>
<evidence type="ECO:0000256" key="2">
    <source>
        <dbReference type="ARBA" id="ARBA00022857"/>
    </source>
</evidence>
<evidence type="ECO:0000256" key="1">
    <source>
        <dbReference type="ARBA" id="ARBA00006484"/>
    </source>
</evidence>